<feature type="domain" description="MyTH4" evidence="12">
    <location>
        <begin position="1692"/>
        <end position="1840"/>
    </location>
</feature>
<keyword evidence="5 9" id="KW-0518">Myosin</keyword>
<dbReference type="InterPro" id="IPR036961">
    <property type="entry name" value="Kinesin_motor_dom_sf"/>
</dbReference>
<dbReference type="Proteomes" id="UP000579812">
    <property type="component" value="Unassembled WGS sequence"/>
</dbReference>
<dbReference type="InterPro" id="IPR041795">
    <property type="entry name" value="MyoXV_FERM_C"/>
</dbReference>
<dbReference type="Gene3D" id="1.20.120.720">
    <property type="entry name" value="Myosin VI head, motor domain, U50 subdomain"/>
    <property type="match status" value="1"/>
</dbReference>
<dbReference type="GO" id="GO:0003774">
    <property type="term" value="F:cytoskeletal motor activity"/>
    <property type="evidence" value="ECO:0007669"/>
    <property type="project" value="UniProtKB-UniRule"/>
</dbReference>
<dbReference type="FunFam" id="1.10.10.820:FF:000001">
    <property type="entry name" value="Myosin heavy chain"/>
    <property type="match status" value="1"/>
</dbReference>
<dbReference type="SMART" id="SM00326">
    <property type="entry name" value="SH3"/>
    <property type="match status" value="1"/>
</dbReference>
<evidence type="ECO:0000259" key="13">
    <source>
        <dbReference type="PROSITE" id="PS51456"/>
    </source>
</evidence>
<evidence type="ECO:0000256" key="4">
    <source>
        <dbReference type="ARBA" id="ARBA00022840"/>
    </source>
</evidence>
<evidence type="ECO:0000256" key="9">
    <source>
        <dbReference type="PROSITE-ProRule" id="PRU00782"/>
    </source>
</evidence>
<feature type="compositionally biased region" description="Basic and acidic residues" evidence="10">
    <location>
        <begin position="461"/>
        <end position="470"/>
    </location>
</feature>
<feature type="region of interest" description="Disordered" evidence="10">
    <location>
        <begin position="602"/>
        <end position="679"/>
    </location>
</feature>
<dbReference type="Gene3D" id="1.10.10.820">
    <property type="match status" value="1"/>
</dbReference>
<feature type="compositionally biased region" description="Basic and acidic residues" evidence="10">
    <location>
        <begin position="1605"/>
        <end position="1616"/>
    </location>
</feature>
<organism evidence="14 15">
    <name type="scientific">Onychostoma macrolepis</name>
    <dbReference type="NCBI Taxonomy" id="369639"/>
    <lineage>
        <taxon>Eukaryota</taxon>
        <taxon>Metazoa</taxon>
        <taxon>Chordata</taxon>
        <taxon>Craniata</taxon>
        <taxon>Vertebrata</taxon>
        <taxon>Euteleostomi</taxon>
        <taxon>Actinopterygii</taxon>
        <taxon>Neopterygii</taxon>
        <taxon>Teleostei</taxon>
        <taxon>Ostariophysi</taxon>
        <taxon>Cypriniformes</taxon>
        <taxon>Cyprinidae</taxon>
        <taxon>Acrossocheilinae</taxon>
        <taxon>Onychostoma</taxon>
    </lineage>
</organism>
<keyword evidence="4 9" id="KW-0067">ATP-binding</keyword>
<dbReference type="InterPro" id="IPR000857">
    <property type="entry name" value="MyTH4_dom"/>
</dbReference>
<feature type="region of interest" description="Disordered" evidence="10">
    <location>
        <begin position="1"/>
        <end position="472"/>
    </location>
</feature>
<sequence>MPPAKSPSRARGGKQKAVTRKTDKKESIPPKKGGKTESQILSNNNESEKGKGDKFIKEEIAGKGKNKKEKKTGNSDQTEEPVEIETSRQIAKARKQNGKVLPAKGTNLPAKGKAVKSKPDQKKNPTKTPAKLARRRGAKVVDTEEDESESEKAESSEQESDEEGNDDKKEGSDCVENTAKTQLSDVGKKTEEEEEDDVGEKTEGDEDEDEDEDDDDDVGEKTEEEEDDDVREKTEEEEDEDDDVREKTEEEEEVEKKKSERKDNPAVPAESRIKEEPEKEPVSSTEEDDSEEVLSDTGQENTQGERARSSKKPEPLNLTVHLQGQKKMLKSKILQKKGPSRGEEPKDDSVPSKGVHIKGMALSKGGAAKGKSQILQLASKTKTMSKTEEDQAATPTKGPKGLLNRQSRMLFSMKGKGKDDKSKNAKEQPPKDTEDAVEEPNQDSCEKIVADAVEPEPEEEIPSKSTERLLARKRGMTTLRRVSGWIQKKMPQGFHVRKKLSAVTQAIGISKWLPALVVKKRNSSTKSKKSLIRHKMVMKMASGGKSKKEVSASKADEDITAVPQGDSSDEPCSSPQDIEEKANSGDAKYAIVFPRMNKIGKANEATVPSTSTSTGTAGTTERKPPKPGARLVLPVKPDLSLLKSIKKNTQESKSDKNGSPNSQVTEGQPEVKADKKEPISGIKEGTSILQAAKGKLGGSQVNITKLSISKPLLNGISMGQNKELERNQRKSDVSAEPETWRNGVMQPSYEEDADREVAELMGEGLLPSAMELHWAQTQQMCGDPQDWLRSENLPPHQTVEKLTKWTVYQDDERAHIIPVHNGRGPWESEDPTQNMLEERLNSTQVMRPGSSQAVEVDEVEDLAQLEEVCESSVLLNLKKRFHRDSIYTYIGDMLLSINPFKPLSIYTEDLRQQYQGKEKHNNPPHIYATADAAFCQSQNTTQEYCIIISGQSGSGKTEAAKLIVHYLSSMYQGRNDKLRQPMDVLPILESFGNAKTILNNNSSRFGKYLHIHIRHGVVVGTSLSKYLLEKSRIVFQAKEERNYHVFYELLAGMNDWDKQDLYLQGAETYFYLNQGRACELPGKHDKQDFLLLVHCLETIGLHADQLATIWAILSSILQLGNICFSSYESESFEVARIFSEAEARRVGNLLQVSAEALQTVITHRVTETTYDRIYCPLSVESAIESRDAIAKILYSVLFDWILEHINEWLIPTEMDSTVGIVDIYGFEDLSVNSFEQLCINFANEQLQQFVNKALVAQEQEEYSAEQIQWYPIILEDSNGCLDLISARPYGILRILDDQTCLPQATDHTFLQKCHYHHGNSPYYTKPKIPLPVFTIYHYAGAVTYQVHNFLNKNHDQFRPEVLELFARSRLQMVSGIFRKVQERYVQQKELGRARGYRNQMSTVAAHFQQSLIELTTRLERCKTTFIRCFKPNYVKLPGIFDVDYITTQLRHGGILETIHIRKEGFPIRIPFALFMERYGVLLAQRPAHQSCKEQLVTLLETIGAEEGQYQLGLTKVFMKESLYQRVEEKWSSTQTWAAVTIQRNIRGFICRRNFRFFKQKAIVIQSHIRGHQARKYYKKLKQSFTQFWAAMMITRDTIKRRHWREHTDRTREKEAAKPTSSSSEMDVGILEIPADLSARLRSAAGRPQGSGVTEVGLPQVKADHNLSLPQDIDRHPFSQYANTVLKGGWCQPQGFPLQKPLTSLDPDDAHTALEIYKLILRFTGDSDLTGWQEQMLGNYIVEKSQLRPSIRDEILAQLVYRTWDGDNEESALRGWLLLACCLSAFTPSPALEKPLLKYVSDRGPGEFRSLCQHKLLTSLQLPSPACRQHPPSQLEWTANQRKGKMVVEVNTFNEERLTVEVESWTTGEQLASWLLSYRGLKEATRGWSVSLLAGEGWTDLAGCDFVMDLLAGVEADVSLGHPPAQTDYLFSNTGNSMATTDLDDFIPPAPSMQAPGFPSFEASPWDTYEPSSTSQGSRGRQMDAYVDDLFDPVFDQGPPDFERMAMLNRRMRGGGGMMPSMYTGAGMPMNPAMAGYGATPMMPNMMPTMPMMQPMQPMMMPTAMPQAMPAATPAVNSQQMAAQQQAFINQQALLLAQQMTMQAMTLSQKQQQEEMRKREKESKRQSPRQRRRSPPRARSPSRSPSPKPRSRPQEERTVPQAPKKAPGALPKPRSPEAQPEAVVDLRTPEDQGSFQEKRNFFQKIGTSEARPKSAPKVAKPLIYATPPEVAQPKSPPPVQTEVKPLPEPPNIQTHEPESPEPTSPKAEPTSNIREIIKRYQSRPSPEPKAFQPVRVPAKHFVKKNDPKEEALAILKGQGPVSDQKKQWEQKPPSPPQPPESRGPREISNDMRQKQRSLADLFGSQRSHALPRAREPIPSPPPNIPDPPPMPPPVLNQFNEMVEEESVHSQLHRFSASVYFSYPSMPGKFFLRKELFYPREKFNHPYILNLLCEQIMRDTYSDSCLRISREERRKMKDLLASFHIGTRINSLDDTLKKRIVMAARDNWSNYFARLFKVGNGGDAQILGVSHRGIRLLKVARASGINPKHLRLLHSYSFSQMLSVQQKGADKVVISLSNEELELHTQQAPQITAVIHLFLMELITNSDYVIAVKSYVTDDRSLLSIHRGHVIKILNMDGLKDGWMFGSSGGRSGLFPVDVTQPCAPPDYHSSNMERQLERKKSMRLTGSSPKVPANVPVTNMPVNGPVTNIPANGFVSNTLVARSVANSVYSADMGSIQRSESEHQQYIMTEFARKFFTDAVSRQNKDKSLNEMVEYTPNPIQESLILFSDNDLNRLGAQNFVVLMQFMMDQPMKKNQTESYCVNSILQLGKEKEFLRDEIYCQVIKQTTKNPVKESCTRGWRLFNLATGFFPCSNTLLPYCTHHLEAIIQDANHPFQELASVCLKNLRRSLSFGGRRHIPSHSEMEAILAGRNSRRLPIKLPGGNEFTCKIRSFSVAFEVVQDFCTEMGVLNPAEVKEFSIHATKKSGDVTRPIHFDEYLFDFLLDDGSISLSFHRIIWKQPLQFSNDLYLEFHYQLLVANYLGGRLLLATNSATIYQQVAELTALQHIALGLTDLPSNAEVKQYLPRMDQLNSSDERLLATIRAQFSTLGPLGHLDAKACFIKSVTVLPFFGFDIFTAQKVSHRSCPSPSLVAVNHEFIKILDPKSQNVCLTMSMEDVQSLRSIRPKKDKLPSVEISFSGQTQPRTISLSLKQAKELCHTIAVIMEEVVKPSYSSLSSRSGTPL</sequence>
<feature type="region of interest" description="Disordered" evidence="10">
    <location>
        <begin position="1604"/>
        <end position="1624"/>
    </location>
</feature>
<feature type="compositionally biased region" description="Basic residues" evidence="10">
    <location>
        <begin position="327"/>
        <end position="339"/>
    </location>
</feature>
<feature type="compositionally biased region" description="Basic and acidic residues" evidence="10">
    <location>
        <begin position="46"/>
        <end position="62"/>
    </location>
</feature>
<reference evidence="14 15" key="1">
    <citation type="submission" date="2020-04" db="EMBL/GenBank/DDBJ databases">
        <title>Chromosome-level genome assembly of a cyprinid fish Onychostoma macrolepis by integration of Nanopore Sequencing, Bionano and Hi-C technology.</title>
        <authorList>
            <person name="Wang D."/>
        </authorList>
    </citation>
    <scope>NUCLEOTIDE SEQUENCE [LARGE SCALE GENOMIC DNA]</scope>
    <source>
        <strain evidence="14">SWU-2019</strain>
        <tissue evidence="14">Muscle</tissue>
    </source>
</reference>
<dbReference type="Gene3D" id="1.20.5.190">
    <property type="match status" value="1"/>
</dbReference>
<dbReference type="GO" id="GO:0003779">
    <property type="term" value="F:actin binding"/>
    <property type="evidence" value="ECO:0007669"/>
    <property type="project" value="UniProtKB-KW"/>
</dbReference>
<feature type="region of interest" description="Disordered" evidence="10">
    <location>
        <begin position="540"/>
        <end position="586"/>
    </location>
</feature>
<feature type="compositionally biased region" description="Basic residues" evidence="10">
    <location>
        <begin position="2125"/>
        <end position="2135"/>
    </location>
</feature>
<dbReference type="Gene3D" id="3.40.850.10">
    <property type="entry name" value="Kinesin motor domain"/>
    <property type="match status" value="1"/>
</dbReference>
<keyword evidence="6 9" id="KW-0505">Motor protein</keyword>
<feature type="compositionally biased region" description="Basic and acidic residues" evidence="10">
    <location>
        <begin position="416"/>
        <end position="434"/>
    </location>
</feature>
<dbReference type="Gene3D" id="2.30.30.40">
    <property type="entry name" value="SH3 Domains"/>
    <property type="match status" value="1"/>
</dbReference>
<feature type="compositionally biased region" description="Polar residues" evidence="10">
    <location>
        <begin position="36"/>
        <end position="45"/>
    </location>
</feature>
<evidence type="ECO:0000256" key="3">
    <source>
        <dbReference type="ARBA" id="ARBA00022741"/>
    </source>
</evidence>
<dbReference type="SMART" id="SM00242">
    <property type="entry name" value="MYSc"/>
    <property type="match status" value="1"/>
</dbReference>
<feature type="compositionally biased region" description="Basic and acidic residues" evidence="10">
    <location>
        <begin position="2341"/>
        <end position="2352"/>
    </location>
</feature>
<feature type="compositionally biased region" description="Acidic residues" evidence="10">
    <location>
        <begin position="285"/>
        <end position="294"/>
    </location>
</feature>
<dbReference type="InterPro" id="IPR011993">
    <property type="entry name" value="PH-like_dom_sf"/>
</dbReference>
<dbReference type="CDD" id="cd13201">
    <property type="entry name" value="FERM_C_MyoXV"/>
    <property type="match status" value="1"/>
</dbReference>
<evidence type="ECO:0000256" key="10">
    <source>
        <dbReference type="SAM" id="MobiDB-lite"/>
    </source>
</evidence>
<evidence type="ECO:0000256" key="2">
    <source>
        <dbReference type="ARBA" id="ARBA00022443"/>
    </source>
</evidence>
<feature type="region of interest" description="Disordered" evidence="10">
    <location>
        <begin position="2364"/>
        <end position="2387"/>
    </location>
</feature>
<feature type="compositionally biased region" description="Pro residues" evidence="10">
    <location>
        <begin position="2376"/>
        <end position="2387"/>
    </location>
</feature>
<feature type="compositionally biased region" description="Polar residues" evidence="10">
    <location>
        <begin position="373"/>
        <end position="384"/>
    </location>
</feature>
<dbReference type="PROSITE" id="PS50002">
    <property type="entry name" value="SH3"/>
    <property type="match status" value="1"/>
</dbReference>
<feature type="compositionally biased region" description="Acidic residues" evidence="10">
    <location>
        <begin position="192"/>
        <end position="243"/>
    </location>
</feature>
<feature type="compositionally biased region" description="Basic and acidic residues" evidence="10">
    <location>
        <begin position="340"/>
        <end position="350"/>
    </location>
</feature>
<dbReference type="Pfam" id="PF07653">
    <property type="entry name" value="SH3_2"/>
    <property type="match status" value="1"/>
</dbReference>
<name>A0A7J6CKW5_9TELE</name>
<comment type="similarity">
    <text evidence="1 9">Belongs to the TRAFAC class myosin-kinesin ATPase superfamily. Myosin family.</text>
</comment>
<feature type="compositionally biased region" description="Low complexity" evidence="10">
    <location>
        <begin position="609"/>
        <end position="619"/>
    </location>
</feature>
<dbReference type="InterPro" id="IPR027417">
    <property type="entry name" value="P-loop_NTPase"/>
</dbReference>
<dbReference type="Gene3D" id="1.25.40.530">
    <property type="entry name" value="MyTH4 domain"/>
    <property type="match status" value="2"/>
</dbReference>
<feature type="compositionally biased region" description="Polar residues" evidence="10">
    <location>
        <begin position="657"/>
        <end position="666"/>
    </location>
</feature>
<dbReference type="PANTHER" id="PTHR22692:SF16">
    <property type="entry name" value="MYOSIN XVB"/>
    <property type="match status" value="1"/>
</dbReference>
<dbReference type="PROSITE" id="PS50096">
    <property type="entry name" value="IQ"/>
    <property type="match status" value="2"/>
</dbReference>
<feature type="region of interest" description="Disordered" evidence="10">
    <location>
        <begin position="719"/>
        <end position="749"/>
    </location>
</feature>
<dbReference type="InterPro" id="IPR000048">
    <property type="entry name" value="IQ_motif_EF-hand-BS"/>
</dbReference>
<dbReference type="SMART" id="SM00015">
    <property type="entry name" value="IQ"/>
    <property type="match status" value="2"/>
</dbReference>
<dbReference type="PANTHER" id="PTHR22692">
    <property type="entry name" value="MYOSIN VII, XV"/>
    <property type="match status" value="1"/>
</dbReference>
<dbReference type="InterPro" id="IPR059004">
    <property type="entry name" value="MYO15"/>
</dbReference>
<dbReference type="Gene3D" id="2.30.29.30">
    <property type="entry name" value="Pleckstrin-homology domain (PH domain)/Phosphotyrosine-binding domain (PTB)"/>
    <property type="match status" value="1"/>
</dbReference>
<dbReference type="InterPro" id="IPR001452">
    <property type="entry name" value="SH3_domain"/>
</dbReference>
<dbReference type="GO" id="GO:0005524">
    <property type="term" value="F:ATP binding"/>
    <property type="evidence" value="ECO:0007669"/>
    <property type="project" value="UniProtKB-UniRule"/>
</dbReference>
<evidence type="ECO:0000256" key="1">
    <source>
        <dbReference type="ARBA" id="ARBA00008314"/>
    </source>
</evidence>
<evidence type="ECO:0000313" key="14">
    <source>
        <dbReference type="EMBL" id="KAF4106412.1"/>
    </source>
</evidence>
<dbReference type="InterPro" id="IPR036028">
    <property type="entry name" value="SH3-like_dom_sf"/>
</dbReference>
<keyword evidence="7 9" id="KW-0009">Actin-binding</keyword>
<feature type="compositionally biased region" description="Basic and acidic residues" evidence="10">
    <location>
        <begin position="2111"/>
        <end position="2124"/>
    </location>
</feature>
<feature type="compositionally biased region" description="Basic and acidic residues" evidence="10">
    <location>
        <begin position="669"/>
        <end position="678"/>
    </location>
</feature>
<evidence type="ECO:0000256" key="7">
    <source>
        <dbReference type="ARBA" id="ARBA00023203"/>
    </source>
</evidence>
<dbReference type="SMART" id="SM00139">
    <property type="entry name" value="MyTH4"/>
    <property type="match status" value="2"/>
</dbReference>
<keyword evidence="2 8" id="KW-0728">SH3 domain</keyword>
<dbReference type="GO" id="GO:0048731">
    <property type="term" value="P:system development"/>
    <property type="evidence" value="ECO:0007669"/>
    <property type="project" value="UniProtKB-ARBA"/>
</dbReference>
<dbReference type="Gene3D" id="6.20.240.20">
    <property type="match status" value="1"/>
</dbReference>
<dbReference type="SUPFAM" id="SSF50044">
    <property type="entry name" value="SH3-domain"/>
    <property type="match status" value="1"/>
</dbReference>
<evidence type="ECO:0000259" key="12">
    <source>
        <dbReference type="PROSITE" id="PS51016"/>
    </source>
</evidence>
<dbReference type="Pfam" id="PF26570">
    <property type="entry name" value="MYO15"/>
    <property type="match status" value="1"/>
</dbReference>
<dbReference type="PROSITE" id="PS51016">
    <property type="entry name" value="MYTH4"/>
    <property type="match status" value="2"/>
</dbReference>
<dbReference type="Pfam" id="PF00784">
    <property type="entry name" value="MyTH4"/>
    <property type="match status" value="2"/>
</dbReference>
<dbReference type="PRINTS" id="PR00193">
    <property type="entry name" value="MYOSINHEAVY"/>
</dbReference>
<feature type="compositionally biased region" description="Basic and acidic residues" evidence="10">
    <location>
        <begin position="20"/>
        <end position="29"/>
    </location>
</feature>
<evidence type="ECO:0000256" key="5">
    <source>
        <dbReference type="ARBA" id="ARBA00023123"/>
    </source>
</evidence>
<comment type="caution">
    <text evidence="14">The sequence shown here is derived from an EMBL/GenBank/DDBJ whole genome shotgun (WGS) entry which is preliminary data.</text>
</comment>
<dbReference type="InterPro" id="IPR038185">
    <property type="entry name" value="MyTH4_dom_sf"/>
</dbReference>
<feature type="compositionally biased region" description="Acidic residues" evidence="10">
    <location>
        <begin position="156"/>
        <end position="165"/>
    </location>
</feature>
<feature type="compositionally biased region" description="Basic and acidic residues" evidence="10">
    <location>
        <begin position="303"/>
        <end position="314"/>
    </location>
</feature>
<proteinExistence type="inferred from homology"/>
<feature type="domain" description="SH3" evidence="11">
    <location>
        <begin position="2602"/>
        <end position="2663"/>
    </location>
</feature>
<feature type="compositionally biased region" description="Basic and acidic residues" evidence="10">
    <location>
        <begin position="546"/>
        <end position="557"/>
    </location>
</feature>
<dbReference type="GO" id="GO:0016459">
    <property type="term" value="C:myosin complex"/>
    <property type="evidence" value="ECO:0007669"/>
    <property type="project" value="UniProtKB-KW"/>
</dbReference>
<accession>A0A7J6CKW5</accession>
<gene>
    <name evidence="14" type="ORF">G5714_012402</name>
</gene>
<feature type="compositionally biased region" description="Basic and acidic residues" evidence="10">
    <location>
        <begin position="271"/>
        <end position="281"/>
    </location>
</feature>
<feature type="region of interest" description="Actin-binding" evidence="9">
    <location>
        <begin position="1411"/>
        <end position="1433"/>
    </location>
</feature>
<dbReference type="InterPro" id="IPR001609">
    <property type="entry name" value="Myosin_head_motor_dom-like"/>
</dbReference>
<evidence type="ECO:0000256" key="6">
    <source>
        <dbReference type="ARBA" id="ARBA00023175"/>
    </source>
</evidence>
<dbReference type="PROSITE" id="PS51456">
    <property type="entry name" value="MYOSIN_MOTOR"/>
    <property type="match status" value="1"/>
</dbReference>
<feature type="compositionally biased region" description="Pro residues" evidence="10">
    <location>
        <begin position="2331"/>
        <end position="2340"/>
    </location>
</feature>
<feature type="domain" description="MyTH4" evidence="12">
    <location>
        <begin position="2774"/>
        <end position="2927"/>
    </location>
</feature>
<keyword evidence="15" id="KW-1185">Reference proteome</keyword>
<feature type="compositionally biased region" description="Basic and acidic residues" evidence="10">
    <location>
        <begin position="244"/>
        <end position="264"/>
    </location>
</feature>
<feature type="compositionally biased region" description="Low complexity" evidence="10">
    <location>
        <begin position="2159"/>
        <end position="2171"/>
    </location>
</feature>
<dbReference type="SUPFAM" id="SSF52540">
    <property type="entry name" value="P-loop containing nucleoside triphosphate hydrolases"/>
    <property type="match status" value="1"/>
</dbReference>
<keyword evidence="3 9" id="KW-0547">Nucleotide-binding</keyword>
<dbReference type="InterPro" id="IPR051567">
    <property type="entry name" value="Unconventional_Myosin_ATPase"/>
</dbReference>
<dbReference type="Pfam" id="PF00063">
    <property type="entry name" value="Myosin_head"/>
    <property type="match status" value="1"/>
</dbReference>
<evidence type="ECO:0000259" key="11">
    <source>
        <dbReference type="PROSITE" id="PS50002"/>
    </source>
</evidence>
<feature type="compositionally biased region" description="Basic and acidic residues" evidence="10">
    <location>
        <begin position="722"/>
        <end position="733"/>
    </location>
</feature>
<feature type="region of interest" description="Disordered" evidence="10">
    <location>
        <begin position="2105"/>
        <end position="2352"/>
    </location>
</feature>
<dbReference type="Gene3D" id="1.20.58.530">
    <property type="match status" value="1"/>
</dbReference>
<protein>
    <submittedName>
        <fullName evidence="14">Uncharacterized protein</fullName>
    </submittedName>
</protein>
<evidence type="ECO:0000313" key="15">
    <source>
        <dbReference type="Proteomes" id="UP000579812"/>
    </source>
</evidence>
<feature type="binding site" evidence="9">
    <location>
        <begin position="950"/>
        <end position="957"/>
    </location>
    <ligand>
        <name>ATP</name>
        <dbReference type="ChEBI" id="CHEBI:30616"/>
    </ligand>
</feature>
<feature type="domain" description="Myosin motor" evidence="13">
    <location>
        <begin position="857"/>
        <end position="1531"/>
    </location>
</feature>
<dbReference type="EMBL" id="JAAMOB010000012">
    <property type="protein sequence ID" value="KAF4106412.1"/>
    <property type="molecule type" value="Genomic_DNA"/>
</dbReference>
<evidence type="ECO:0000256" key="8">
    <source>
        <dbReference type="PROSITE-ProRule" id="PRU00192"/>
    </source>
</evidence>
<dbReference type="Pfam" id="PF00612">
    <property type="entry name" value="IQ"/>
    <property type="match status" value="2"/>
</dbReference>